<keyword evidence="2" id="KW-1185">Reference proteome</keyword>
<sequence length="153" mass="17180">MSKKNGDGRDFEIAAKVLRLKHDGFSHTQVAIKVYAGGDNQARKSEVDSERSRVKKILRKAKKVYIDTPEGKNQTDLAKEYESELNCILMAMLCESTNIQEYDAIPKDGYLSLVDLDGGLYGNARPMTKTEIFDAFKAMDEETQACFGKKSEK</sequence>
<dbReference type="Proteomes" id="UP001139293">
    <property type="component" value="Unassembled WGS sequence"/>
</dbReference>
<reference evidence="1" key="1">
    <citation type="submission" date="2022-01" db="EMBL/GenBank/DDBJ databases">
        <title>Whole genome-based taxonomy of the Shewanellaceae.</title>
        <authorList>
            <person name="Martin-Rodriguez A.J."/>
        </authorList>
    </citation>
    <scope>NUCLEOTIDE SEQUENCE</scope>
    <source>
        <strain evidence="1">KCTC 23973</strain>
    </source>
</reference>
<dbReference type="EMBL" id="JAKILB010000004">
    <property type="protein sequence ID" value="MCL1138402.1"/>
    <property type="molecule type" value="Genomic_DNA"/>
</dbReference>
<name>A0A9X1ZCA2_9GAMM</name>
<evidence type="ECO:0000313" key="2">
    <source>
        <dbReference type="Proteomes" id="UP001139293"/>
    </source>
</evidence>
<proteinExistence type="predicted"/>
<protein>
    <submittedName>
        <fullName evidence="1">Uncharacterized protein</fullName>
    </submittedName>
</protein>
<comment type="caution">
    <text evidence="1">The sequence shown here is derived from an EMBL/GenBank/DDBJ whole genome shotgun (WGS) entry which is preliminary data.</text>
</comment>
<dbReference type="RefSeq" id="WP_248949450.1">
    <property type="nucleotide sequence ID" value="NZ_JAKILB010000004.1"/>
</dbReference>
<organism evidence="1 2">
    <name type="scientific">Shewanella pneumatophori</name>
    <dbReference type="NCBI Taxonomy" id="314092"/>
    <lineage>
        <taxon>Bacteria</taxon>
        <taxon>Pseudomonadati</taxon>
        <taxon>Pseudomonadota</taxon>
        <taxon>Gammaproteobacteria</taxon>
        <taxon>Alteromonadales</taxon>
        <taxon>Shewanellaceae</taxon>
        <taxon>Shewanella</taxon>
    </lineage>
</organism>
<dbReference type="AlphaFoldDB" id="A0A9X1ZCA2"/>
<accession>A0A9X1ZCA2</accession>
<gene>
    <name evidence="1" type="ORF">L2740_07595</name>
</gene>
<evidence type="ECO:0000313" key="1">
    <source>
        <dbReference type="EMBL" id="MCL1138402.1"/>
    </source>
</evidence>